<dbReference type="Proteomes" id="UP000515158">
    <property type="component" value="Unplaced"/>
</dbReference>
<evidence type="ECO:0000256" key="8">
    <source>
        <dbReference type="SAM" id="SignalP"/>
    </source>
</evidence>
<dbReference type="RefSeq" id="XP_034239066.1">
    <property type="nucleotide sequence ID" value="XM_034383175.1"/>
</dbReference>
<protein>
    <submittedName>
        <fullName evidence="10">Uncharacterized protein LOC117643988</fullName>
    </submittedName>
</protein>
<evidence type="ECO:0000256" key="4">
    <source>
        <dbReference type="ARBA" id="ARBA00023136"/>
    </source>
</evidence>
<dbReference type="Gene3D" id="1.10.2000.10">
    <property type="entry name" value="Frizzled cysteine-rich domain"/>
    <property type="match status" value="1"/>
</dbReference>
<dbReference type="InParanoid" id="A0A6P8YQ59"/>
<feature type="chain" id="PRO_5027640949" evidence="8">
    <location>
        <begin position="39"/>
        <end position="502"/>
    </location>
</feature>
<evidence type="ECO:0000256" key="7">
    <source>
        <dbReference type="SAM" id="MobiDB-lite"/>
    </source>
</evidence>
<dbReference type="InterPro" id="IPR036790">
    <property type="entry name" value="Frizzled_dom_sf"/>
</dbReference>
<dbReference type="OrthoDB" id="8197626at2759"/>
<dbReference type="CTD" id="4281"/>
<evidence type="ECO:0000313" key="9">
    <source>
        <dbReference type="Proteomes" id="UP000515158"/>
    </source>
</evidence>
<proteinExistence type="inferred from homology"/>
<feature type="signal peptide" evidence="8">
    <location>
        <begin position="1"/>
        <end position="38"/>
    </location>
</feature>
<evidence type="ECO:0000256" key="3">
    <source>
        <dbReference type="ARBA" id="ARBA00022989"/>
    </source>
</evidence>
<accession>A0A6P8YQ59</accession>
<comment type="subcellular location">
    <subcellularLocation>
        <location evidence="1">Membrane</location>
        <topology evidence="1">Multi-pass membrane protein</topology>
    </subcellularLocation>
</comment>
<name>A0A6P8YQ59_THRPL</name>
<keyword evidence="8" id="KW-0732">Signal</keyword>
<dbReference type="GeneID" id="117643988"/>
<feature type="compositionally biased region" description="Pro residues" evidence="7">
    <location>
        <begin position="128"/>
        <end position="141"/>
    </location>
</feature>
<comment type="similarity">
    <text evidence="6">Belongs to the NALF family.</text>
</comment>
<keyword evidence="5" id="KW-0325">Glycoprotein</keyword>
<gene>
    <name evidence="10" type="primary">LOC117643988</name>
</gene>
<dbReference type="PANTHER" id="PTHR15819:SF11">
    <property type="entry name" value="MID1, ISOFORM A"/>
    <property type="match status" value="1"/>
</dbReference>
<dbReference type="GO" id="GO:0015275">
    <property type="term" value="F:stretch-activated, monoatomic cation-selective, calcium channel activity"/>
    <property type="evidence" value="ECO:0007669"/>
    <property type="project" value="TreeGrafter"/>
</dbReference>
<dbReference type="AlphaFoldDB" id="A0A6P8YQ59"/>
<reference evidence="10" key="1">
    <citation type="submission" date="2025-08" db="UniProtKB">
        <authorList>
            <consortium name="RefSeq"/>
        </authorList>
    </citation>
    <scope>IDENTIFICATION</scope>
    <source>
        <tissue evidence="10">Total insect</tissue>
    </source>
</reference>
<sequence length="502" mass="55488">MPLAWPRAYVLVHTLSDVPHHSAALLLLLLLATGTVVGDHHHHHRSNHYGIAQSFAQALTGGQGPDAEGNFYQDSPISRLNPWLSACDLAHPATAPDLQGPCATIMSRGPGTGHAHPIRVNGDIAEGPGPPRSLPGTPPGPVSEEKCPKSCSAHNASHTQCLRYLHESDKEKLCSSMSEARLAEFRLRHCCEHSVANSLTPEALKAVLSSSTQCLHYLGTLLDLDALAARLSCEFGEILSRFDCDHLYSVKYRCTHCQESYRRWVCSSLVPHFPRPGGPRVRPCRSVCRSVEQKCPFFLPGDRAPSYPTQYAGEPTFLCVDPNIPESGIQRANSLYDEDECCYKHCDERGLPYLCLSNSSCAQRPAEDTPQPVICDPPPPWDWILAKVCYLLFLMLEKFKVRIVISIGHSSLWYESKTLGLMAPRGFVKTLNVTVSNGVCETDIFIMFIWHHPKSAHVVPTAVSVRRVEAMPVNVPKVCVSKSKPPRVAVNQLRKIKQFSDL</sequence>
<keyword evidence="4" id="KW-0472">Membrane</keyword>
<organism evidence="10">
    <name type="scientific">Thrips palmi</name>
    <name type="common">Melon thrips</name>
    <dbReference type="NCBI Taxonomy" id="161013"/>
    <lineage>
        <taxon>Eukaryota</taxon>
        <taxon>Metazoa</taxon>
        <taxon>Ecdysozoa</taxon>
        <taxon>Arthropoda</taxon>
        <taxon>Hexapoda</taxon>
        <taxon>Insecta</taxon>
        <taxon>Pterygota</taxon>
        <taxon>Neoptera</taxon>
        <taxon>Paraneoptera</taxon>
        <taxon>Thysanoptera</taxon>
        <taxon>Terebrantia</taxon>
        <taxon>Thripoidea</taxon>
        <taxon>Thripidae</taxon>
        <taxon>Thrips</taxon>
    </lineage>
</organism>
<evidence type="ECO:0000256" key="5">
    <source>
        <dbReference type="ARBA" id="ARBA00023180"/>
    </source>
</evidence>
<keyword evidence="3" id="KW-1133">Transmembrane helix</keyword>
<evidence type="ECO:0000313" key="10">
    <source>
        <dbReference type="RefSeq" id="XP_034239066.1"/>
    </source>
</evidence>
<dbReference type="GO" id="GO:0098703">
    <property type="term" value="P:calcium ion import across plasma membrane"/>
    <property type="evidence" value="ECO:0007669"/>
    <property type="project" value="TreeGrafter"/>
</dbReference>
<keyword evidence="2" id="KW-0812">Transmembrane</keyword>
<evidence type="ECO:0000256" key="2">
    <source>
        <dbReference type="ARBA" id="ARBA00022692"/>
    </source>
</evidence>
<dbReference type="InterPro" id="IPR055288">
    <property type="entry name" value="NALCN_aux_factor_1/2"/>
</dbReference>
<feature type="region of interest" description="Disordered" evidence="7">
    <location>
        <begin position="111"/>
        <end position="145"/>
    </location>
</feature>
<dbReference type="KEGG" id="tpal:117643988"/>
<evidence type="ECO:0000256" key="6">
    <source>
        <dbReference type="ARBA" id="ARBA00029445"/>
    </source>
</evidence>
<evidence type="ECO:0000256" key="1">
    <source>
        <dbReference type="ARBA" id="ARBA00004141"/>
    </source>
</evidence>
<dbReference type="GO" id="GO:0005886">
    <property type="term" value="C:plasma membrane"/>
    <property type="evidence" value="ECO:0007669"/>
    <property type="project" value="TreeGrafter"/>
</dbReference>
<keyword evidence="9" id="KW-1185">Reference proteome</keyword>
<dbReference type="PANTHER" id="PTHR15819">
    <property type="entry name" value="TRANSMEMBRANE PROTEIN FAM155"/>
    <property type="match status" value="1"/>
</dbReference>